<evidence type="ECO:0000313" key="2">
    <source>
        <dbReference type="Proteomes" id="UP000708208"/>
    </source>
</evidence>
<dbReference type="Proteomes" id="UP000708208">
    <property type="component" value="Unassembled WGS sequence"/>
</dbReference>
<comment type="caution">
    <text evidence="1">The sequence shown here is derived from an EMBL/GenBank/DDBJ whole genome shotgun (WGS) entry which is preliminary data.</text>
</comment>
<gene>
    <name evidence="1" type="ORF">AFUS01_LOCUS7859</name>
</gene>
<dbReference type="AlphaFoldDB" id="A0A8J2JHW9"/>
<reference evidence="1" key="1">
    <citation type="submission" date="2021-06" db="EMBL/GenBank/DDBJ databases">
        <authorList>
            <person name="Hodson N. C."/>
            <person name="Mongue J. A."/>
            <person name="Jaron S. K."/>
        </authorList>
    </citation>
    <scope>NUCLEOTIDE SEQUENCE</scope>
</reference>
<accession>A0A8J2JHW9</accession>
<dbReference type="OrthoDB" id="8298659at2759"/>
<organism evidence="1 2">
    <name type="scientific">Allacma fusca</name>
    <dbReference type="NCBI Taxonomy" id="39272"/>
    <lineage>
        <taxon>Eukaryota</taxon>
        <taxon>Metazoa</taxon>
        <taxon>Ecdysozoa</taxon>
        <taxon>Arthropoda</taxon>
        <taxon>Hexapoda</taxon>
        <taxon>Collembola</taxon>
        <taxon>Symphypleona</taxon>
        <taxon>Sminthuridae</taxon>
        <taxon>Allacma</taxon>
    </lineage>
</organism>
<keyword evidence="2" id="KW-1185">Reference proteome</keyword>
<name>A0A8J2JHW9_9HEXA</name>
<sequence length="261" mass="28553">MAAVQYQLTCVVRIEGPTDVTWRSELRTLIVSIQFLGVAVSSREICQCLLQVRKPSKMSQGHVLYRSGPLSVAWQLGSRVLGLKKGRQKLRAAILRANLNEISDLIMESMVIPRPLHAGDGLNRMNPRTTSILVLGANRIFGMQLDSALRRLDEILLKLTVPMLPSNEIDLPPEPSRGQMTTVLLSTADFPADFGRCELDPMMEPLSGTAQGSQATMGLSRKSGSGFENILGGIIIRGVTKVGLPEPNFQILSISKAQEHL</sequence>
<evidence type="ECO:0000313" key="1">
    <source>
        <dbReference type="EMBL" id="CAG7718467.1"/>
    </source>
</evidence>
<protein>
    <submittedName>
        <fullName evidence="1">Uncharacterized protein</fullName>
    </submittedName>
</protein>
<proteinExistence type="predicted"/>
<dbReference type="EMBL" id="CAJVCH010053755">
    <property type="protein sequence ID" value="CAG7718467.1"/>
    <property type="molecule type" value="Genomic_DNA"/>
</dbReference>